<evidence type="ECO:0000313" key="4">
    <source>
        <dbReference type="Proteomes" id="UP000460135"/>
    </source>
</evidence>
<accession>A0A6N3V2I8</accession>
<evidence type="ECO:0000256" key="2">
    <source>
        <dbReference type="SAM" id="SignalP"/>
    </source>
</evidence>
<dbReference type="PANTHER" id="PTHR33886">
    <property type="entry name" value="UNSATURATED RHAMNOGALACTURONAN HYDROLASE (EUROFUNG)"/>
    <property type="match status" value="1"/>
</dbReference>
<dbReference type="GeneID" id="29452581"/>
<evidence type="ECO:0000313" key="3">
    <source>
        <dbReference type="EMBL" id="KAA3800194.1"/>
    </source>
</evidence>
<dbReference type="RefSeq" id="WP_004298534.1">
    <property type="nucleotide sequence ID" value="NZ_CAKJZA010000004.1"/>
</dbReference>
<proteinExistence type="predicted"/>
<dbReference type="InterPro" id="IPR008928">
    <property type="entry name" value="6-hairpin_glycosidase_sf"/>
</dbReference>
<protein>
    <submittedName>
        <fullName evidence="3">Glycoside hydrolase family 88 protein</fullName>
    </submittedName>
</protein>
<name>A0A6N3V2I8_BACOV</name>
<keyword evidence="2" id="KW-0732">Signal</keyword>
<organism evidence="3 4">
    <name type="scientific">Bacteroides ovatus</name>
    <dbReference type="NCBI Taxonomy" id="28116"/>
    <lineage>
        <taxon>Bacteria</taxon>
        <taxon>Pseudomonadati</taxon>
        <taxon>Bacteroidota</taxon>
        <taxon>Bacteroidia</taxon>
        <taxon>Bacteroidales</taxon>
        <taxon>Bacteroidaceae</taxon>
        <taxon>Bacteroides</taxon>
    </lineage>
</organism>
<sequence>MRKQILVVLLLLSGWSSLPAQSLPDRKETLKTIIKVNDYFMKKYADYTRPSYVSKFRPSNIWTRGVYYEGLMALHTIYPRSDYYDYAYDWADFHKWGMRGGNITRNADDHCCGQAYIELYKISPDPAKIKNIKAAMDMLVNTPQVNDWTWIDAIQMGMPIFAQLGKLTGEQKYYDKMWQMYSCSRNNIGGNGLFNQKEGLWWRDANFVPPYKEPNGKNCFWSRGNGWVYAALTRVLNEIPADESHRQNYLTDFLAMSKALKACQREDGFWNVSLHDESNYGGKETSGTSLFIYGMAWGIRNGILNKQEYLPVVLKAWNAIVKECIHPDGFLGYVQGSGKEPKDSQPVTYKSVPDFEDYGVGCFLLAGTEVYKLD</sequence>
<reference evidence="3 4" key="1">
    <citation type="journal article" date="2019" name="Nat. Med.">
        <title>A library of human gut bacterial isolates paired with longitudinal multiomics data enables mechanistic microbiome research.</title>
        <authorList>
            <person name="Poyet M."/>
            <person name="Groussin M."/>
            <person name="Gibbons S.M."/>
            <person name="Avila-Pacheco J."/>
            <person name="Jiang X."/>
            <person name="Kearney S.M."/>
            <person name="Perrotta A.R."/>
            <person name="Berdy B."/>
            <person name="Zhao S."/>
            <person name="Lieberman T.D."/>
            <person name="Swanson P.K."/>
            <person name="Smith M."/>
            <person name="Roesemann S."/>
            <person name="Alexander J.E."/>
            <person name="Rich S.A."/>
            <person name="Livny J."/>
            <person name="Vlamakis H."/>
            <person name="Clish C."/>
            <person name="Bullock K."/>
            <person name="Deik A."/>
            <person name="Scott J."/>
            <person name="Pierce K.A."/>
            <person name="Xavier R.J."/>
            <person name="Alm E.J."/>
        </authorList>
    </citation>
    <scope>NUCLEOTIDE SEQUENCE [LARGE SCALE GENOMIC DNA]</scope>
    <source>
        <strain evidence="3 4">BIOML-A183</strain>
    </source>
</reference>
<dbReference type="InterPro" id="IPR052043">
    <property type="entry name" value="PolySaccharide_Degr_Enz"/>
</dbReference>
<dbReference type="PANTHER" id="PTHR33886:SF8">
    <property type="entry name" value="UNSATURATED RHAMNOGALACTURONAN HYDROLASE (EUROFUNG)"/>
    <property type="match status" value="1"/>
</dbReference>
<feature type="signal peptide" evidence="2">
    <location>
        <begin position="1"/>
        <end position="22"/>
    </location>
</feature>
<dbReference type="SUPFAM" id="SSF48208">
    <property type="entry name" value="Six-hairpin glycosidases"/>
    <property type="match status" value="1"/>
</dbReference>
<dbReference type="GO" id="GO:0016787">
    <property type="term" value="F:hydrolase activity"/>
    <property type="evidence" value="ECO:0007669"/>
    <property type="project" value="UniProtKB-KW"/>
</dbReference>
<dbReference type="Proteomes" id="UP000460135">
    <property type="component" value="Unassembled WGS sequence"/>
</dbReference>
<dbReference type="Pfam" id="PF07470">
    <property type="entry name" value="Glyco_hydro_88"/>
    <property type="match status" value="1"/>
</dbReference>
<dbReference type="InterPro" id="IPR010905">
    <property type="entry name" value="Glyco_hydro_88"/>
</dbReference>
<dbReference type="GO" id="GO:0005975">
    <property type="term" value="P:carbohydrate metabolic process"/>
    <property type="evidence" value="ECO:0007669"/>
    <property type="project" value="InterPro"/>
</dbReference>
<dbReference type="KEGG" id="boa:Bovatus_03127"/>
<keyword evidence="1 3" id="KW-0378">Hydrolase</keyword>
<dbReference type="InterPro" id="IPR012341">
    <property type="entry name" value="6hp_glycosidase-like_sf"/>
</dbReference>
<dbReference type="EMBL" id="VWLX01000022">
    <property type="protein sequence ID" value="KAA3800194.1"/>
    <property type="molecule type" value="Genomic_DNA"/>
</dbReference>
<dbReference type="Gene3D" id="1.50.10.10">
    <property type="match status" value="1"/>
</dbReference>
<evidence type="ECO:0000256" key="1">
    <source>
        <dbReference type="ARBA" id="ARBA00022801"/>
    </source>
</evidence>
<comment type="caution">
    <text evidence="3">The sequence shown here is derived from an EMBL/GenBank/DDBJ whole genome shotgun (WGS) entry which is preliminary data.</text>
</comment>
<gene>
    <name evidence="3" type="ORF">F3F51_22985</name>
</gene>
<dbReference type="AlphaFoldDB" id="A0A6N3V2I8"/>
<feature type="chain" id="PRO_5026971890" evidence="2">
    <location>
        <begin position="23"/>
        <end position="374"/>
    </location>
</feature>